<proteinExistence type="predicted"/>
<organism evidence="2 3">
    <name type="scientific">Brassica campestris</name>
    <name type="common">Field mustard</name>
    <dbReference type="NCBI Taxonomy" id="3711"/>
    <lineage>
        <taxon>Eukaryota</taxon>
        <taxon>Viridiplantae</taxon>
        <taxon>Streptophyta</taxon>
        <taxon>Embryophyta</taxon>
        <taxon>Tracheophyta</taxon>
        <taxon>Spermatophyta</taxon>
        <taxon>Magnoliopsida</taxon>
        <taxon>eudicotyledons</taxon>
        <taxon>Gunneridae</taxon>
        <taxon>Pentapetalae</taxon>
        <taxon>rosids</taxon>
        <taxon>malvids</taxon>
        <taxon>Brassicales</taxon>
        <taxon>Brassicaceae</taxon>
        <taxon>Brassiceae</taxon>
        <taxon>Brassica</taxon>
    </lineage>
</organism>
<evidence type="ECO:0000313" key="3">
    <source>
        <dbReference type="Proteomes" id="UP000264353"/>
    </source>
</evidence>
<dbReference type="AlphaFoldDB" id="A0A397Z672"/>
<gene>
    <name evidence="2" type="ORF">BRARA_F01145</name>
</gene>
<evidence type="ECO:0000256" key="1">
    <source>
        <dbReference type="SAM" id="MobiDB-lite"/>
    </source>
</evidence>
<feature type="compositionally biased region" description="Basic and acidic residues" evidence="1">
    <location>
        <begin position="235"/>
        <end position="250"/>
    </location>
</feature>
<name>A0A397Z672_BRACM</name>
<reference evidence="2 3" key="1">
    <citation type="submission" date="2018-06" db="EMBL/GenBank/DDBJ databases">
        <title>WGS assembly of Brassica rapa FPsc.</title>
        <authorList>
            <person name="Bowman J."/>
            <person name="Kohchi T."/>
            <person name="Yamato K."/>
            <person name="Jenkins J."/>
            <person name="Shu S."/>
            <person name="Ishizaki K."/>
            <person name="Yamaoka S."/>
            <person name="Nishihama R."/>
            <person name="Nakamura Y."/>
            <person name="Berger F."/>
            <person name="Adam C."/>
            <person name="Aki S."/>
            <person name="Althoff F."/>
            <person name="Araki T."/>
            <person name="Arteaga-Vazquez M."/>
            <person name="Balasubrmanian S."/>
            <person name="Bauer D."/>
            <person name="Boehm C."/>
            <person name="Briginshaw L."/>
            <person name="Caballero-Perez J."/>
            <person name="Catarino B."/>
            <person name="Chen F."/>
            <person name="Chiyoda S."/>
            <person name="Chovatia M."/>
            <person name="Davies K."/>
            <person name="Delmans M."/>
            <person name="Demura T."/>
            <person name="Dierschke T."/>
            <person name="Dolan L."/>
            <person name="Dorantes-Acosta A."/>
            <person name="Eklund D."/>
            <person name="Florent S."/>
            <person name="Flores-Sandoval E."/>
            <person name="Fujiyama A."/>
            <person name="Fukuzawa H."/>
            <person name="Galik B."/>
            <person name="Grimanelli D."/>
            <person name="Grimwood J."/>
            <person name="Grossniklaus U."/>
            <person name="Hamada T."/>
            <person name="Haseloff J."/>
            <person name="Hetherington A."/>
            <person name="Higo A."/>
            <person name="Hirakawa Y."/>
            <person name="Hundley H."/>
            <person name="Ikeda Y."/>
            <person name="Inoue K."/>
            <person name="Inoue S."/>
            <person name="Ishida S."/>
            <person name="Jia Q."/>
            <person name="Kakita M."/>
            <person name="Kanazawa T."/>
            <person name="Kawai Y."/>
            <person name="Kawashima T."/>
            <person name="Kennedy M."/>
            <person name="Kinose K."/>
            <person name="Kinoshita T."/>
            <person name="Kohara Y."/>
            <person name="Koide E."/>
            <person name="Komatsu K."/>
            <person name="Kopischke S."/>
            <person name="Kubo M."/>
            <person name="Kyozuka J."/>
            <person name="Lagercrantz U."/>
            <person name="Lin S."/>
            <person name="Lindquist E."/>
            <person name="Lipzen A."/>
            <person name="Lu C."/>
            <person name="Luna E."/>
            <person name="Martienssen R."/>
            <person name="Minamino N."/>
            <person name="Mizutani M."/>
            <person name="Mizutani M."/>
            <person name="Mochizuki N."/>
            <person name="Monte I."/>
            <person name="Mosher R."/>
            <person name="Nagasaki H."/>
            <person name="Nakagami H."/>
            <person name="Naramoto S."/>
            <person name="Nishitani K."/>
            <person name="Ohtani M."/>
            <person name="Okamoto T."/>
            <person name="Okumura M."/>
            <person name="Phillips J."/>
            <person name="Pollak B."/>
            <person name="Reinders A."/>
            <person name="Roevekamp M."/>
            <person name="Sano R."/>
            <person name="Sawa S."/>
            <person name="Schmid M."/>
            <person name="Shirakawa M."/>
            <person name="Solano R."/>
            <person name="Spunde A."/>
            <person name="Suetsugu N."/>
            <person name="Sugano S."/>
            <person name="Sugiyama A."/>
            <person name="Sun R."/>
            <person name="Suzuki Y."/>
            <person name="Takenaka M."/>
            <person name="Takezawa D."/>
            <person name="Tomogane H."/>
            <person name="Tsuzuki M."/>
            <person name="Ueda T."/>
            <person name="Umeda M."/>
            <person name="Ward J."/>
            <person name="Watanabe Y."/>
            <person name="Yazaki K."/>
            <person name="Yokoyama R."/>
            <person name="Yoshitake Y."/>
            <person name="Yotsui I."/>
            <person name="Zachgo S."/>
            <person name="Schmutz J."/>
        </authorList>
    </citation>
    <scope>NUCLEOTIDE SEQUENCE [LARGE SCALE GENOMIC DNA]</scope>
    <source>
        <strain evidence="3">cv. B-3</strain>
    </source>
</reference>
<feature type="region of interest" description="Disordered" evidence="1">
    <location>
        <begin position="223"/>
        <end position="250"/>
    </location>
</feature>
<dbReference type="Proteomes" id="UP000264353">
    <property type="component" value="Chromosome A6"/>
</dbReference>
<protein>
    <submittedName>
        <fullName evidence="2">Uncharacterized protein</fullName>
    </submittedName>
</protein>
<accession>A0A397Z672</accession>
<dbReference type="EMBL" id="CM010633">
    <property type="protein sequence ID" value="RID57793.1"/>
    <property type="molecule type" value="Genomic_DNA"/>
</dbReference>
<sequence>MFEKGGRNVTRLSGSFSLELTCFHQDGFSQITREATEEKGVDALCVNGLVRLCVRHTNTLTNLHTEFGRINHALYLQGIQLHGLWLVCCLSSAILHLYGVYGLVSCSLKVFEKMDREATKPLKDWTAFLQTPCSSYERWPSASVTEKHIFTIFTEKFDINDWFPQDILSEIFAKALSEDIPPGVNAYQHDGAGVSLNVENHDPKNWSYFRKLAEEEFSVRDVPPGFPSDMEDSGVDTKRHHDQRWYYSRE</sequence>
<evidence type="ECO:0000313" key="2">
    <source>
        <dbReference type="EMBL" id="RID57793.1"/>
    </source>
</evidence>